<dbReference type="InterPro" id="IPR040676">
    <property type="entry name" value="DUF5641"/>
</dbReference>
<organism evidence="3 4">
    <name type="scientific">Dreissena polymorpha</name>
    <name type="common">Zebra mussel</name>
    <name type="synonym">Mytilus polymorpha</name>
    <dbReference type="NCBI Taxonomy" id="45954"/>
    <lineage>
        <taxon>Eukaryota</taxon>
        <taxon>Metazoa</taxon>
        <taxon>Spiralia</taxon>
        <taxon>Lophotrochozoa</taxon>
        <taxon>Mollusca</taxon>
        <taxon>Bivalvia</taxon>
        <taxon>Autobranchia</taxon>
        <taxon>Heteroconchia</taxon>
        <taxon>Euheterodonta</taxon>
        <taxon>Imparidentia</taxon>
        <taxon>Neoheterodontei</taxon>
        <taxon>Myida</taxon>
        <taxon>Dreissenoidea</taxon>
        <taxon>Dreissenidae</taxon>
        <taxon>Dreissena</taxon>
    </lineage>
</organism>
<reference evidence="3" key="1">
    <citation type="journal article" date="2019" name="bioRxiv">
        <title>The Genome of the Zebra Mussel, Dreissena polymorpha: A Resource for Invasive Species Research.</title>
        <authorList>
            <person name="McCartney M.A."/>
            <person name="Auch B."/>
            <person name="Kono T."/>
            <person name="Mallez S."/>
            <person name="Zhang Y."/>
            <person name="Obille A."/>
            <person name="Becker A."/>
            <person name="Abrahante J.E."/>
            <person name="Garbe J."/>
            <person name="Badalamenti J.P."/>
            <person name="Herman A."/>
            <person name="Mangelson H."/>
            <person name="Liachko I."/>
            <person name="Sullivan S."/>
            <person name="Sone E.D."/>
            <person name="Koren S."/>
            <person name="Silverstein K.A.T."/>
            <person name="Beckman K.B."/>
            <person name="Gohl D.M."/>
        </authorList>
    </citation>
    <scope>NUCLEOTIDE SEQUENCE</scope>
    <source>
        <strain evidence="3">Duluth1</strain>
        <tissue evidence="3">Whole animal</tissue>
    </source>
</reference>
<dbReference type="Proteomes" id="UP000828390">
    <property type="component" value="Unassembled WGS sequence"/>
</dbReference>
<reference evidence="3" key="2">
    <citation type="submission" date="2020-11" db="EMBL/GenBank/DDBJ databases">
        <authorList>
            <person name="McCartney M.A."/>
            <person name="Auch B."/>
            <person name="Kono T."/>
            <person name="Mallez S."/>
            <person name="Becker A."/>
            <person name="Gohl D.M."/>
            <person name="Silverstein K.A.T."/>
            <person name="Koren S."/>
            <person name="Bechman K.B."/>
            <person name="Herman A."/>
            <person name="Abrahante J.E."/>
            <person name="Garbe J."/>
        </authorList>
    </citation>
    <scope>NUCLEOTIDE SEQUENCE</scope>
    <source>
        <strain evidence="3">Duluth1</strain>
        <tissue evidence="3">Whole animal</tissue>
    </source>
</reference>
<evidence type="ECO:0000256" key="1">
    <source>
        <dbReference type="SAM" id="MobiDB-lite"/>
    </source>
</evidence>
<evidence type="ECO:0000313" key="3">
    <source>
        <dbReference type="EMBL" id="KAH3695568.1"/>
    </source>
</evidence>
<dbReference type="EMBL" id="JAIWYP010000016">
    <property type="protein sequence ID" value="KAH3695568.1"/>
    <property type="molecule type" value="Genomic_DNA"/>
</dbReference>
<feature type="region of interest" description="Disordered" evidence="1">
    <location>
        <begin position="1"/>
        <end position="20"/>
    </location>
</feature>
<keyword evidence="4" id="KW-1185">Reference proteome</keyword>
<proteinExistence type="predicted"/>
<evidence type="ECO:0000259" key="2">
    <source>
        <dbReference type="Pfam" id="PF18701"/>
    </source>
</evidence>
<gene>
    <name evidence="3" type="ORF">DPMN_083029</name>
</gene>
<dbReference type="Pfam" id="PF18701">
    <property type="entry name" value="DUF5641"/>
    <property type="match status" value="1"/>
</dbReference>
<sequence length="83" mass="9917">MTSLPTYDTPDTDDVIGRNHTRDNAARRYDQHRRVIDQYWACWKREYLTSLRKHHKTGGTTEQTIRVGDVIIVHDDFSPREFR</sequence>
<dbReference type="AlphaFoldDB" id="A0A9D3Y819"/>
<protein>
    <recommendedName>
        <fullName evidence="2">DUF5641 domain-containing protein</fullName>
    </recommendedName>
</protein>
<evidence type="ECO:0000313" key="4">
    <source>
        <dbReference type="Proteomes" id="UP000828390"/>
    </source>
</evidence>
<name>A0A9D3Y819_DREPO</name>
<comment type="caution">
    <text evidence="3">The sequence shown here is derived from an EMBL/GenBank/DDBJ whole genome shotgun (WGS) entry which is preliminary data.</text>
</comment>
<accession>A0A9D3Y819</accession>
<feature type="domain" description="DUF5641" evidence="2">
    <location>
        <begin position="28"/>
        <end position="79"/>
    </location>
</feature>